<dbReference type="EMBL" id="PSQE01000003">
    <property type="protein sequence ID" value="RHN66671.1"/>
    <property type="molecule type" value="Genomic_DNA"/>
</dbReference>
<proteinExistence type="predicted"/>
<reference evidence="2" key="1">
    <citation type="journal article" date="2018" name="Nat. Plants">
        <title>Whole-genome landscape of Medicago truncatula symbiotic genes.</title>
        <authorList>
            <person name="Pecrix Y."/>
            <person name="Gamas P."/>
            <person name="Carrere S."/>
        </authorList>
    </citation>
    <scope>NUCLEOTIDE SEQUENCE</scope>
    <source>
        <tissue evidence="2">Leaves</tissue>
    </source>
</reference>
<feature type="transmembrane region" description="Helical" evidence="1">
    <location>
        <begin position="39"/>
        <end position="57"/>
    </location>
</feature>
<dbReference type="Proteomes" id="UP000265566">
    <property type="component" value="Chromosome 3"/>
</dbReference>
<comment type="caution">
    <text evidence="2">The sequence shown here is derived from an EMBL/GenBank/DDBJ whole genome shotgun (WGS) entry which is preliminary data.</text>
</comment>
<gene>
    <name evidence="2" type="ORF">MtrunA17_Chr3g0093851</name>
</gene>
<protein>
    <recommendedName>
        <fullName evidence="3">Transmembrane protein</fullName>
    </recommendedName>
</protein>
<keyword evidence="1" id="KW-0472">Membrane</keyword>
<dbReference type="Gramene" id="rna14712">
    <property type="protein sequence ID" value="RHN66671.1"/>
    <property type="gene ID" value="gene14712"/>
</dbReference>
<evidence type="ECO:0000256" key="1">
    <source>
        <dbReference type="SAM" id="Phobius"/>
    </source>
</evidence>
<evidence type="ECO:0000313" key="2">
    <source>
        <dbReference type="EMBL" id="RHN66671.1"/>
    </source>
</evidence>
<name>A0A396IPK3_MEDTR</name>
<organism evidence="2">
    <name type="scientific">Medicago truncatula</name>
    <name type="common">Barrel medic</name>
    <name type="synonym">Medicago tribuloides</name>
    <dbReference type="NCBI Taxonomy" id="3880"/>
    <lineage>
        <taxon>Eukaryota</taxon>
        <taxon>Viridiplantae</taxon>
        <taxon>Streptophyta</taxon>
        <taxon>Embryophyta</taxon>
        <taxon>Tracheophyta</taxon>
        <taxon>Spermatophyta</taxon>
        <taxon>Magnoliopsida</taxon>
        <taxon>eudicotyledons</taxon>
        <taxon>Gunneridae</taxon>
        <taxon>Pentapetalae</taxon>
        <taxon>rosids</taxon>
        <taxon>fabids</taxon>
        <taxon>Fabales</taxon>
        <taxon>Fabaceae</taxon>
        <taxon>Papilionoideae</taxon>
        <taxon>50 kb inversion clade</taxon>
        <taxon>NPAAA clade</taxon>
        <taxon>Hologalegina</taxon>
        <taxon>IRL clade</taxon>
        <taxon>Trifolieae</taxon>
        <taxon>Medicago</taxon>
    </lineage>
</organism>
<accession>A0A396IPK3</accession>
<keyword evidence="1" id="KW-0812">Transmembrane</keyword>
<keyword evidence="1" id="KW-1133">Transmembrane helix</keyword>
<evidence type="ECO:0008006" key="3">
    <source>
        <dbReference type="Google" id="ProtNLM"/>
    </source>
</evidence>
<sequence>MLRLGTRVVMDDSFLIHKYGLTSLRSDEIKRPRFDPARLVGICFVFVVWLVLSVGRLRVGVNQRPMMVAIPDQFQINRIYPSKTIYDLIRSPETGLFVVSGRIVGYFQVDQWWFSMCDCGNCMKVRDGLY</sequence>
<dbReference type="AlphaFoldDB" id="A0A396IPK3"/>